<dbReference type="AlphaFoldDB" id="A0A1E5T0N7"/>
<feature type="transmembrane region" description="Helical" evidence="1">
    <location>
        <begin position="153"/>
        <end position="171"/>
    </location>
</feature>
<reference evidence="2 3" key="1">
    <citation type="submission" date="2016-08" db="EMBL/GenBank/DDBJ databases">
        <title>Draft genome of Fabibacter sp. strain SK-8.</title>
        <authorList>
            <person name="Wong S.-K."/>
            <person name="Hamasaki K."/>
            <person name="Yoshizawa S."/>
        </authorList>
    </citation>
    <scope>NUCLEOTIDE SEQUENCE [LARGE SCALE GENOMIC DNA]</scope>
    <source>
        <strain evidence="2 3">SK-8</strain>
    </source>
</reference>
<evidence type="ECO:0008006" key="4">
    <source>
        <dbReference type="Google" id="ProtNLM"/>
    </source>
</evidence>
<sequence length="181" mass="20585">MKGEIRFNYVATLFIAVLISCFLHEFAHWITGEILGNRMSMSLNGANPISGEYPEQWHANIISIAGPLLTILQAIIFYYIIHKRQNINLYPFMFFPFVYRFAAGIANVFGANDEGRVGLSFGLGLYTISVVFSGLLLFLVWKVSTKYKLGLKFNLITFLLSAVFLFTIVFIDQYFKIKIIG</sequence>
<evidence type="ECO:0000313" key="2">
    <source>
        <dbReference type="EMBL" id="OEK04943.1"/>
    </source>
</evidence>
<protein>
    <recommendedName>
        <fullName evidence="4">Peptidase M50 domain-containing protein</fullName>
    </recommendedName>
</protein>
<feature type="transmembrane region" description="Helical" evidence="1">
    <location>
        <begin position="92"/>
        <end position="111"/>
    </location>
</feature>
<keyword evidence="1" id="KW-1133">Transmembrane helix</keyword>
<organism evidence="2 3">
    <name type="scientific">Roseivirga misakiensis</name>
    <dbReference type="NCBI Taxonomy" id="1563681"/>
    <lineage>
        <taxon>Bacteria</taxon>
        <taxon>Pseudomonadati</taxon>
        <taxon>Bacteroidota</taxon>
        <taxon>Cytophagia</taxon>
        <taxon>Cytophagales</taxon>
        <taxon>Roseivirgaceae</taxon>
        <taxon>Roseivirga</taxon>
    </lineage>
</organism>
<keyword evidence="1" id="KW-0472">Membrane</keyword>
<feature type="transmembrane region" description="Helical" evidence="1">
    <location>
        <begin position="7"/>
        <end position="30"/>
    </location>
</feature>
<comment type="caution">
    <text evidence="2">The sequence shown here is derived from an EMBL/GenBank/DDBJ whole genome shotgun (WGS) entry which is preliminary data.</text>
</comment>
<dbReference type="STRING" id="1563681.BFP71_16040"/>
<keyword evidence="3" id="KW-1185">Reference proteome</keyword>
<evidence type="ECO:0000256" key="1">
    <source>
        <dbReference type="SAM" id="Phobius"/>
    </source>
</evidence>
<dbReference type="RefSeq" id="WP_069836447.1">
    <property type="nucleotide sequence ID" value="NZ_MDGQ01000005.1"/>
</dbReference>
<feature type="transmembrane region" description="Helical" evidence="1">
    <location>
        <begin position="57"/>
        <end position="80"/>
    </location>
</feature>
<feature type="transmembrane region" description="Helical" evidence="1">
    <location>
        <begin position="117"/>
        <end position="141"/>
    </location>
</feature>
<keyword evidence="1" id="KW-0812">Transmembrane</keyword>
<evidence type="ECO:0000313" key="3">
    <source>
        <dbReference type="Proteomes" id="UP000095552"/>
    </source>
</evidence>
<name>A0A1E5T0N7_9BACT</name>
<dbReference type="Proteomes" id="UP000095552">
    <property type="component" value="Unassembled WGS sequence"/>
</dbReference>
<dbReference type="OrthoDB" id="1160343at2"/>
<dbReference type="EMBL" id="MDGQ01000005">
    <property type="protein sequence ID" value="OEK04943.1"/>
    <property type="molecule type" value="Genomic_DNA"/>
</dbReference>
<gene>
    <name evidence="2" type="ORF">BFP71_16040</name>
</gene>
<proteinExistence type="predicted"/>
<accession>A0A1E5T0N7</accession>
<dbReference type="PROSITE" id="PS51257">
    <property type="entry name" value="PROKAR_LIPOPROTEIN"/>
    <property type="match status" value="1"/>
</dbReference>